<dbReference type="EMBL" id="JBHSQK010000007">
    <property type="protein sequence ID" value="MFC5947454.1"/>
    <property type="molecule type" value="Genomic_DNA"/>
</dbReference>
<reference evidence="3" key="1">
    <citation type="journal article" date="2019" name="Int. J. Syst. Evol. Microbiol.">
        <title>The Global Catalogue of Microorganisms (GCM) 10K type strain sequencing project: providing services to taxonomists for standard genome sequencing and annotation.</title>
        <authorList>
            <consortium name="The Broad Institute Genomics Platform"/>
            <consortium name="The Broad Institute Genome Sequencing Center for Infectious Disease"/>
            <person name="Wu L."/>
            <person name="Ma J."/>
        </authorList>
    </citation>
    <scope>NUCLEOTIDE SEQUENCE [LARGE SCALE GENOMIC DNA]</scope>
    <source>
        <strain evidence="3">CGMCC 4.7397</strain>
    </source>
</reference>
<evidence type="ECO:0000256" key="1">
    <source>
        <dbReference type="SAM" id="MobiDB-lite"/>
    </source>
</evidence>
<feature type="region of interest" description="Disordered" evidence="1">
    <location>
        <begin position="24"/>
        <end position="83"/>
    </location>
</feature>
<evidence type="ECO:0000313" key="2">
    <source>
        <dbReference type="EMBL" id="MFC5947454.1"/>
    </source>
</evidence>
<sequence length="83" mass="8489">MPRIAYVGDHGQTAASRRLDLSHRQRQVVRGGRDRPGYAAVGHIGHDDGRAGPGQAQGVRPALSAGAARDQGAAAGQLGRGIG</sequence>
<name>A0ABW1I3Z6_9PSEU</name>
<keyword evidence="3" id="KW-1185">Reference proteome</keyword>
<gene>
    <name evidence="2" type="ORF">ACFQH9_04090</name>
</gene>
<proteinExistence type="predicted"/>
<feature type="compositionally biased region" description="Low complexity" evidence="1">
    <location>
        <begin position="62"/>
        <end position="77"/>
    </location>
</feature>
<dbReference type="Proteomes" id="UP001596119">
    <property type="component" value="Unassembled WGS sequence"/>
</dbReference>
<protein>
    <recommendedName>
        <fullName evidence="4">Helix-turn-helix protein</fullName>
    </recommendedName>
</protein>
<comment type="caution">
    <text evidence="2">The sequence shown here is derived from an EMBL/GenBank/DDBJ whole genome shotgun (WGS) entry which is preliminary data.</text>
</comment>
<organism evidence="2 3">
    <name type="scientific">Pseudonocardia lutea</name>
    <dbReference type="NCBI Taxonomy" id="2172015"/>
    <lineage>
        <taxon>Bacteria</taxon>
        <taxon>Bacillati</taxon>
        <taxon>Actinomycetota</taxon>
        <taxon>Actinomycetes</taxon>
        <taxon>Pseudonocardiales</taxon>
        <taxon>Pseudonocardiaceae</taxon>
        <taxon>Pseudonocardia</taxon>
    </lineage>
</organism>
<evidence type="ECO:0008006" key="4">
    <source>
        <dbReference type="Google" id="ProtNLM"/>
    </source>
</evidence>
<dbReference type="RefSeq" id="WP_379564325.1">
    <property type="nucleotide sequence ID" value="NZ_JBHSQK010000007.1"/>
</dbReference>
<evidence type="ECO:0000313" key="3">
    <source>
        <dbReference type="Proteomes" id="UP001596119"/>
    </source>
</evidence>
<accession>A0ABW1I3Z6</accession>